<dbReference type="SUPFAM" id="SSF51735">
    <property type="entry name" value="NAD(P)-binding Rossmann-fold domains"/>
    <property type="match status" value="2"/>
</dbReference>
<dbReference type="InterPro" id="IPR016035">
    <property type="entry name" value="Acyl_Trfase/lysoPLipase"/>
</dbReference>
<keyword evidence="2" id="KW-0597">Phosphoprotein</keyword>
<dbReference type="InterPro" id="IPR042104">
    <property type="entry name" value="PKS_dehydratase_sf"/>
</dbReference>
<evidence type="ECO:0000256" key="1">
    <source>
        <dbReference type="ARBA" id="ARBA00022450"/>
    </source>
</evidence>
<dbReference type="Gene3D" id="3.40.366.10">
    <property type="entry name" value="Malonyl-Coenzyme A Acyl Carrier Protein, domain 2"/>
    <property type="match status" value="1"/>
</dbReference>
<dbReference type="SMART" id="SM00823">
    <property type="entry name" value="PKS_PP"/>
    <property type="match status" value="1"/>
</dbReference>
<dbReference type="Pfam" id="PF21089">
    <property type="entry name" value="PKS_DH_N"/>
    <property type="match status" value="1"/>
</dbReference>
<dbReference type="PROSITE" id="PS00606">
    <property type="entry name" value="KS3_1"/>
    <property type="match status" value="1"/>
</dbReference>
<dbReference type="GO" id="GO:0006633">
    <property type="term" value="P:fatty acid biosynthetic process"/>
    <property type="evidence" value="ECO:0007669"/>
    <property type="project" value="InterPro"/>
</dbReference>
<dbReference type="InterPro" id="IPR056501">
    <property type="entry name" value="NAD-bd_HRPKS_sdrA"/>
</dbReference>
<evidence type="ECO:0000256" key="3">
    <source>
        <dbReference type="ARBA" id="ARBA00022679"/>
    </source>
</evidence>
<dbReference type="Pfam" id="PF13602">
    <property type="entry name" value="ADH_zinc_N_2"/>
    <property type="match status" value="1"/>
</dbReference>
<dbReference type="InterPro" id="IPR001227">
    <property type="entry name" value="Ac_transferase_dom_sf"/>
</dbReference>
<dbReference type="PROSITE" id="PS52004">
    <property type="entry name" value="KS3_2"/>
    <property type="match status" value="1"/>
</dbReference>
<dbReference type="InterPro" id="IPR014031">
    <property type="entry name" value="Ketoacyl_synth_C"/>
</dbReference>
<dbReference type="Pfam" id="PF08659">
    <property type="entry name" value="KR"/>
    <property type="match status" value="1"/>
</dbReference>
<dbReference type="SUPFAM" id="SSF50129">
    <property type="entry name" value="GroES-like"/>
    <property type="match status" value="1"/>
</dbReference>
<dbReference type="Pfam" id="PF08240">
    <property type="entry name" value="ADH_N"/>
    <property type="match status" value="1"/>
</dbReference>
<feature type="domain" description="PKS/mFAS DH" evidence="9">
    <location>
        <begin position="951"/>
        <end position="1304"/>
    </location>
</feature>
<dbReference type="CDD" id="cd05195">
    <property type="entry name" value="enoyl_red"/>
    <property type="match status" value="1"/>
</dbReference>
<dbReference type="Pfam" id="PF00550">
    <property type="entry name" value="PP-binding"/>
    <property type="match status" value="1"/>
</dbReference>
<evidence type="ECO:0000256" key="4">
    <source>
        <dbReference type="ARBA" id="ARBA00023268"/>
    </source>
</evidence>
<dbReference type="SUPFAM" id="SSF52151">
    <property type="entry name" value="FabD/lysophospholipase-like"/>
    <property type="match status" value="1"/>
</dbReference>
<dbReference type="InterPro" id="IPR036291">
    <property type="entry name" value="NAD(P)-bd_dom_sf"/>
</dbReference>
<dbReference type="SMART" id="SM00826">
    <property type="entry name" value="PKS_DH"/>
    <property type="match status" value="1"/>
</dbReference>
<dbReference type="GO" id="GO:0044550">
    <property type="term" value="P:secondary metabolite biosynthetic process"/>
    <property type="evidence" value="ECO:0007669"/>
    <property type="project" value="TreeGrafter"/>
</dbReference>
<reference evidence="10 11" key="1">
    <citation type="submission" date="2019-04" db="EMBL/GenBank/DDBJ databases">
        <title>Friends and foes A comparative genomics study of 23 Aspergillus species from section Flavi.</title>
        <authorList>
            <consortium name="DOE Joint Genome Institute"/>
            <person name="Kjaerbolling I."/>
            <person name="Vesth T."/>
            <person name="Frisvad J.C."/>
            <person name="Nybo J.L."/>
            <person name="Theobald S."/>
            <person name="Kildgaard S."/>
            <person name="Isbrandt T."/>
            <person name="Kuo A."/>
            <person name="Sato A."/>
            <person name="Lyhne E.K."/>
            <person name="Kogle M.E."/>
            <person name="Wiebenga A."/>
            <person name="Kun R.S."/>
            <person name="Lubbers R.J."/>
            <person name="Makela M.R."/>
            <person name="Barry K."/>
            <person name="Chovatia M."/>
            <person name="Clum A."/>
            <person name="Daum C."/>
            <person name="Haridas S."/>
            <person name="He G."/>
            <person name="LaButti K."/>
            <person name="Lipzen A."/>
            <person name="Mondo S."/>
            <person name="Riley R."/>
            <person name="Salamov A."/>
            <person name="Simmons B.A."/>
            <person name="Magnuson J.K."/>
            <person name="Henrissat B."/>
            <person name="Mortensen U.H."/>
            <person name="Larsen T.O."/>
            <person name="Devries R.P."/>
            <person name="Grigoriev I.V."/>
            <person name="Machida M."/>
            <person name="Baker S.E."/>
            <person name="Andersen M.R."/>
        </authorList>
    </citation>
    <scope>NUCLEOTIDE SEQUENCE [LARGE SCALE GENOMIC DNA]</scope>
    <source>
        <strain evidence="10 11">CBS 151.66</strain>
    </source>
</reference>
<sequence length="2283" mass="248370">MDSQGSSSQTSSTYTPEIYDGTSNSPEHIAIVGMSCRMPGDVSNPVEFWNMCARARSGWTEIPAERFSPDAYYHPNPGKKGTHNARGGHFLSENVALFDAPFFNVTAAEAAAMDPQQRLLLEGTYEAFENAGISKSEVVGQNIGVFIGGYGADYQLLGHKDTETVPMYFATGTCKGLMSNRVSYYFDLKGPSFTVDTACSSSLVALHLACQSLRAGESSAAVVGGVHLNISPDSFATMSSQRLFSETGKSYAFDYRGTGGYGRGEGVGCLILKRRSDALESNDRIRAVIVNSGTNQDGRTNGITLPNGSAQEDLIRSVYREANISPKDVGFVEAHGTGTKVGDPIEATALINILGKGRSADDPLLVGSVKTNIGHLEAASGVASVIKAAMMLERGFILPNCNFIKFPTSISSSLGIKVPTDQTPWPNNKKYISINNFGFGGSNAHVVLEKGSRPAAPVEVSVDAPGSDQREPRRLFVLSAHDEKAAQASMDNLIVYLERKPEAFEINMPRNLAYTLGERRSIMPWRIAFTATGSSDLTRQLVDRQSRPVRAKEPTTVAFVFTGQGAQWHAMGRELHTTYPVFSTTLRATDAALGKLGAGFSLIEELSKDKDTSQVNEPHISQPICTAIQIALVDLLRSWNIEPSAVTGHSSGEIASAYATNALSLEDCMAIAYHRGRTAGLLVGNSKLPEGAMLAVGAGPDEIKGIMGKISHGRIGIACVNSPKSVTISGDKASVVQLDQILEEKGIFHRLLKVNVAYHSHHMQAVAEDYRASIAHIRPRHDCSAVRFYSSLRGHLIDTQELTADYWVQNLTSRVLFSDSLSELCTYDATVNSPSGVKFRTTVLLEIGPHAALEGPIKQTVSKGFSDGSLVYSSMLRRNKDATETAQKAAGDLFMRGIPVKVAAINRPAPGTSLPQVLTDMPPYPFQHDTTYWHSSRITQKYLSKKRPARNDIIGVLADYSNDLTPEWRNLFQLDDLPWLRDHRIQGIVTYPMAGFIAMGIEAMIQHRSLALGNRTKASDNSDDSYNTIKRINLRDVAIQRPLVLDEDVEVEMVTKLSPFMLGPHTQSETWSEFVITSWTQERGWTQHCRGLISTDTESSPTKDAKNIDEAGEAQDGISPQVSNFYNEKDCILTTGHEDMYDSLQAAGTGYGKMFQGLRNIAISGTGELSVADLLVSDTASIMPHGYEKNYMVHPTILENSFQAIWPLLGAGTSGLDALYMVTAVQEMSVACGIRNNPKSQLRVSAAPELASQQLRSASEKKNGVRKEADTSFSVAVTAPDNPGQALIRLDGLKVLPLYQTEDIGIKQSSRGLCYKLEWEPVFEDNVLNSGSSSGADTCSEGSNELSFALLDLVTVIYRREDQFDMAFKLSKTLESLTGTLVELQPFDTDADITITPSGVVIVLIEIGKSLLPSLSDTEFQWMKKTVLQAGSLLWVSQNAYAGHQDPNSYLAMGLARCIRAETGKKFAVLDLEASTTNHKNSPVKDIIAHVTEVFTRSLSPPGQVGSPYPCSDMEYRVRNDQLQVPRVVHDDKADNFVQSEAHKQHVIEMQPFFSREKDIRPPLKLFISTPGVLDSLYFIPDPVVGTPLEADEVEIEIKATAVNSRDIAQAMGHLPGKFIGLECSGVITKVGSRVRRFAVGERVCAVNTKGAYSQLTRCKYTGVAKIPEDMTFATAATIPAAYCTAYYSLIKMGRLSRGETVLIHAGTSDVGIAAIKLAQYVGAEVYVTVKSNVEKMFLMDSFKDSLPKDHILYYPDSNFGPALRQAMAKHGQGVDVILNSSSVSGDRLRETWECIAHFGRFIEIGKRDIEANLGLPMRPFDYNATFCSVDLAIIADEKPQLMKQLMSDVMTMIRNGIISPLSAGQTKQISEVVEAFGIVQSGEVINKLVVLHSEEERVKAPIPSLPPTLLHANATYIVIGGTGGLGREITRWMISKGARNLLLLSRSGSTNKQVAQLIQDATIFGATITVKQCDITDRSHVRKVLQGVATANKPPVRGLIQGSMIFENTLFEDMQYPLWNNVSAPKVAGTWNLHHEIQAGGHQLDFFIMLSSISGIIGSRGQAPYAAANAFLDGFAAFRQSQGLPGTTLDIAPVVDAGRLAEDNLGDVKIFSERFASDAITKNEVMALLGAAISGVLPATQAQCITGLKLTDESIKFRFWAQDPKFESLLTEAELSRGDSSDAAGSVKSLDTLIKEAQAEGEAQAVDVVYTALAKKIADILMIPVEDIHPTCSVVTCGLDSLAAVEFRNWMTRELNAQLQILEIITSPNLDVLSKTVLSRRK</sequence>
<evidence type="ECO:0000313" key="11">
    <source>
        <dbReference type="Proteomes" id="UP000326565"/>
    </source>
</evidence>
<dbReference type="Pfam" id="PF23114">
    <property type="entry name" value="NAD-bd_HRPKS_sdrA"/>
    <property type="match status" value="1"/>
</dbReference>
<dbReference type="InterPro" id="IPR013154">
    <property type="entry name" value="ADH-like_N"/>
</dbReference>
<dbReference type="InterPro" id="IPR057326">
    <property type="entry name" value="KR_dom"/>
</dbReference>
<dbReference type="SMART" id="SM00822">
    <property type="entry name" value="PKS_KR"/>
    <property type="match status" value="1"/>
</dbReference>
<dbReference type="InterPro" id="IPR014043">
    <property type="entry name" value="Acyl_transferase_dom"/>
</dbReference>
<dbReference type="InterPro" id="IPR020841">
    <property type="entry name" value="PKS_Beta-ketoAc_synthase_dom"/>
</dbReference>
<dbReference type="SUPFAM" id="SSF55048">
    <property type="entry name" value="Probable ACP-binding domain of malonyl-CoA ACP transacylase"/>
    <property type="match status" value="1"/>
</dbReference>
<keyword evidence="11" id="KW-1185">Reference proteome</keyword>
<dbReference type="SMART" id="SM00827">
    <property type="entry name" value="PKS_AT"/>
    <property type="match status" value="1"/>
</dbReference>
<organism evidence="10 11">
    <name type="scientific">Aspergillus leporis</name>
    <dbReference type="NCBI Taxonomy" id="41062"/>
    <lineage>
        <taxon>Eukaryota</taxon>
        <taxon>Fungi</taxon>
        <taxon>Dikarya</taxon>
        <taxon>Ascomycota</taxon>
        <taxon>Pezizomycotina</taxon>
        <taxon>Eurotiomycetes</taxon>
        <taxon>Eurotiomycetidae</taxon>
        <taxon>Eurotiales</taxon>
        <taxon>Aspergillaceae</taxon>
        <taxon>Aspergillus</taxon>
        <taxon>Aspergillus subgen. Circumdati</taxon>
    </lineage>
</organism>
<evidence type="ECO:0000259" key="7">
    <source>
        <dbReference type="PROSITE" id="PS50075"/>
    </source>
</evidence>
<dbReference type="Gene3D" id="1.10.1200.10">
    <property type="entry name" value="ACP-like"/>
    <property type="match status" value="1"/>
</dbReference>
<dbReference type="Gene3D" id="3.40.47.10">
    <property type="match status" value="1"/>
</dbReference>
<dbReference type="InterPro" id="IPR036736">
    <property type="entry name" value="ACP-like_sf"/>
</dbReference>
<dbReference type="Pfam" id="PF02801">
    <property type="entry name" value="Ketoacyl-synt_C"/>
    <property type="match status" value="1"/>
</dbReference>
<name>A0A5N5X2V5_9EURO</name>
<feature type="region of interest" description="Disordered" evidence="6">
    <location>
        <begin position="1"/>
        <end position="21"/>
    </location>
</feature>
<dbReference type="InterPro" id="IPR011032">
    <property type="entry name" value="GroES-like_sf"/>
</dbReference>
<dbReference type="GO" id="GO:0016491">
    <property type="term" value="F:oxidoreductase activity"/>
    <property type="evidence" value="ECO:0007669"/>
    <property type="project" value="InterPro"/>
</dbReference>
<dbReference type="CDD" id="cd00833">
    <property type="entry name" value="PKS"/>
    <property type="match status" value="1"/>
</dbReference>
<dbReference type="PANTHER" id="PTHR43775:SF13">
    <property type="entry name" value="POLYKETIDE SYNTHASE 1"/>
    <property type="match status" value="1"/>
</dbReference>
<dbReference type="SMART" id="SM00825">
    <property type="entry name" value="PKS_KS"/>
    <property type="match status" value="1"/>
</dbReference>
<evidence type="ECO:0000259" key="9">
    <source>
        <dbReference type="PROSITE" id="PS52019"/>
    </source>
</evidence>
<accession>A0A5N5X2V5</accession>
<dbReference type="InterPro" id="IPR014030">
    <property type="entry name" value="Ketoacyl_synth_N"/>
</dbReference>
<dbReference type="Proteomes" id="UP000326565">
    <property type="component" value="Unassembled WGS sequence"/>
</dbReference>
<dbReference type="Gene3D" id="3.10.129.110">
    <property type="entry name" value="Polyketide synthase dehydratase"/>
    <property type="match status" value="1"/>
</dbReference>
<dbReference type="PROSITE" id="PS52019">
    <property type="entry name" value="PKS_MFAS_DH"/>
    <property type="match status" value="1"/>
</dbReference>
<dbReference type="InterPro" id="IPR020806">
    <property type="entry name" value="PKS_PP-bd"/>
</dbReference>
<dbReference type="SUPFAM" id="SSF53901">
    <property type="entry name" value="Thiolase-like"/>
    <property type="match status" value="1"/>
</dbReference>
<dbReference type="Pfam" id="PF14765">
    <property type="entry name" value="PS-DH"/>
    <property type="match status" value="1"/>
</dbReference>
<dbReference type="InterPro" id="IPR020843">
    <property type="entry name" value="ER"/>
</dbReference>
<evidence type="ECO:0000256" key="2">
    <source>
        <dbReference type="ARBA" id="ARBA00022553"/>
    </source>
</evidence>
<dbReference type="GO" id="GO:0031177">
    <property type="term" value="F:phosphopantetheine binding"/>
    <property type="evidence" value="ECO:0007669"/>
    <property type="project" value="InterPro"/>
</dbReference>
<feature type="domain" description="Ketosynthase family 3 (KS3)" evidence="8">
    <location>
        <begin position="26"/>
        <end position="450"/>
    </location>
</feature>
<gene>
    <name evidence="10" type="ORF">BDV29DRAFT_155991</name>
</gene>
<dbReference type="InterPro" id="IPR009081">
    <property type="entry name" value="PP-bd_ACP"/>
</dbReference>
<feature type="compositionally biased region" description="Low complexity" evidence="6">
    <location>
        <begin position="1"/>
        <end position="13"/>
    </location>
</feature>
<keyword evidence="1" id="KW-0596">Phosphopantetheine</keyword>
<dbReference type="Gene3D" id="3.90.180.10">
    <property type="entry name" value="Medium-chain alcohol dehydrogenases, catalytic domain"/>
    <property type="match status" value="1"/>
</dbReference>
<evidence type="ECO:0000256" key="6">
    <source>
        <dbReference type="SAM" id="MobiDB-lite"/>
    </source>
</evidence>
<dbReference type="EMBL" id="ML732199">
    <property type="protein sequence ID" value="KAB8075101.1"/>
    <property type="molecule type" value="Genomic_DNA"/>
</dbReference>
<evidence type="ECO:0000313" key="10">
    <source>
        <dbReference type="EMBL" id="KAB8075101.1"/>
    </source>
</evidence>
<dbReference type="Gene3D" id="3.30.70.3290">
    <property type="match status" value="1"/>
</dbReference>
<dbReference type="InterPro" id="IPR020807">
    <property type="entry name" value="PKS_DH"/>
</dbReference>
<dbReference type="SUPFAM" id="SSF47336">
    <property type="entry name" value="ACP-like"/>
    <property type="match status" value="1"/>
</dbReference>
<dbReference type="PROSITE" id="PS50075">
    <property type="entry name" value="CARRIER"/>
    <property type="match status" value="1"/>
</dbReference>
<dbReference type="GO" id="GO:0004315">
    <property type="term" value="F:3-oxoacyl-[acyl-carrier-protein] synthase activity"/>
    <property type="evidence" value="ECO:0007669"/>
    <property type="project" value="InterPro"/>
</dbReference>
<dbReference type="Gene3D" id="3.40.50.720">
    <property type="entry name" value="NAD(P)-binding Rossmann-like Domain"/>
    <property type="match status" value="2"/>
</dbReference>
<dbReference type="Pfam" id="PF00698">
    <property type="entry name" value="Acyl_transf_1"/>
    <property type="match status" value="1"/>
</dbReference>
<dbReference type="InterPro" id="IPR013968">
    <property type="entry name" value="PKS_KR"/>
</dbReference>
<dbReference type="InterPro" id="IPR050091">
    <property type="entry name" value="PKS_NRPS_Biosynth_Enz"/>
</dbReference>
<dbReference type="OrthoDB" id="329835at2759"/>
<dbReference type="InterPro" id="IPR018201">
    <property type="entry name" value="Ketoacyl_synth_AS"/>
</dbReference>
<protein>
    <recommendedName>
        <fullName evidence="12">Polyketide synthase</fullName>
    </recommendedName>
</protein>
<dbReference type="Pfam" id="PF16197">
    <property type="entry name" value="KAsynt_C_assoc"/>
    <property type="match status" value="1"/>
</dbReference>
<dbReference type="InterPro" id="IPR016039">
    <property type="entry name" value="Thiolase-like"/>
</dbReference>
<dbReference type="InterPro" id="IPR032821">
    <property type="entry name" value="PKS_assoc"/>
</dbReference>
<dbReference type="SMART" id="SM00829">
    <property type="entry name" value="PKS_ER"/>
    <property type="match status" value="1"/>
</dbReference>
<evidence type="ECO:0000259" key="8">
    <source>
        <dbReference type="PROSITE" id="PS52004"/>
    </source>
</evidence>
<dbReference type="InterPro" id="IPR049900">
    <property type="entry name" value="PKS_mFAS_DH"/>
</dbReference>
<proteinExistence type="predicted"/>
<keyword evidence="3" id="KW-0808">Transferase</keyword>
<evidence type="ECO:0008006" key="12">
    <source>
        <dbReference type="Google" id="ProtNLM"/>
    </source>
</evidence>
<dbReference type="InterPro" id="IPR049551">
    <property type="entry name" value="PKS_DH_C"/>
</dbReference>
<dbReference type="PANTHER" id="PTHR43775">
    <property type="entry name" value="FATTY ACID SYNTHASE"/>
    <property type="match status" value="1"/>
</dbReference>
<feature type="domain" description="Carrier" evidence="7">
    <location>
        <begin position="2205"/>
        <end position="2282"/>
    </location>
</feature>
<dbReference type="FunFam" id="3.40.366.10:FF:000002">
    <property type="entry name" value="Probable polyketide synthase 2"/>
    <property type="match status" value="1"/>
</dbReference>
<dbReference type="InterPro" id="IPR049552">
    <property type="entry name" value="PKS_DH_N"/>
</dbReference>
<dbReference type="InterPro" id="IPR016036">
    <property type="entry name" value="Malonyl_transacylase_ACP-bd"/>
</dbReference>
<dbReference type="GO" id="GO:0004312">
    <property type="term" value="F:fatty acid synthase activity"/>
    <property type="evidence" value="ECO:0007669"/>
    <property type="project" value="TreeGrafter"/>
</dbReference>
<keyword evidence="4" id="KW-0511">Multifunctional enzyme</keyword>
<dbReference type="Pfam" id="PF00109">
    <property type="entry name" value="ketoacyl-synt"/>
    <property type="match status" value="1"/>
</dbReference>
<evidence type="ECO:0000256" key="5">
    <source>
        <dbReference type="PROSITE-ProRule" id="PRU01363"/>
    </source>
</evidence>
<feature type="region of interest" description="C-terminal hotdog fold" evidence="5">
    <location>
        <begin position="1132"/>
        <end position="1304"/>
    </location>
</feature>
<comment type="caution">
    <text evidence="5">Lacks conserved residue(s) required for the propagation of feature annotation.</text>
</comment>
<feature type="region of interest" description="N-terminal hotdog fold" evidence="5">
    <location>
        <begin position="951"/>
        <end position="1100"/>
    </location>
</feature>